<reference evidence="4" key="2">
    <citation type="submission" date="2019-09" db="UniProtKB">
        <authorList>
            <consortium name="WormBaseParasite"/>
        </authorList>
    </citation>
    <scope>IDENTIFICATION</scope>
</reference>
<organism evidence="3 4">
    <name type="scientific">Heligmosomoides polygyrus</name>
    <name type="common">Parasitic roundworm</name>
    <dbReference type="NCBI Taxonomy" id="6339"/>
    <lineage>
        <taxon>Eukaryota</taxon>
        <taxon>Metazoa</taxon>
        <taxon>Ecdysozoa</taxon>
        <taxon>Nematoda</taxon>
        <taxon>Chromadorea</taxon>
        <taxon>Rhabditida</taxon>
        <taxon>Rhabditina</taxon>
        <taxon>Rhabditomorpha</taxon>
        <taxon>Strongyloidea</taxon>
        <taxon>Heligmosomidae</taxon>
        <taxon>Heligmosomoides</taxon>
    </lineage>
</organism>
<dbReference type="AlphaFoldDB" id="A0A183F713"/>
<sequence>MGNVFTALCLNEKGLKQFKAYAPFDHVFNIVLSIKFIVTMKKRRSEMNEAAQGIGSSLDDLLRHQPTLKPLMLNSVLGVLDRLVELGSNPPPNTKIVMALSRSASKAASQCFGSGSNTPNVEQLPMSPPEIEEISDDDDEAEMSMDELSGVGQCVADKMGLEMDCPSDAKDGTRLLPLGDYLLIFTKIFEAIITQVAAADLVEGFAEKNGVEKILSLCNLPSLAADLAASTFSASVGTIVKYVLQHVKAGDKLMLSIMDVFLQAISPFVLRTSRGHCESSSESGASLLVPLGDEGIVTAITSMSNAVPILSMLTKNNSLNVSGAQGDLRNRVWDAWLTDTGKRLHVGFRKVSRVLAWETALLKMIEPTKAVATTQTDPSEIEALSVGTSTPLRSVVCLVYDSSRGSTCVHWFGNTGAVLPSITLSAPNFTTSCFTCYFDIMYALKYCSTDKIRNFQAMKTPQCGSS</sequence>
<evidence type="ECO:0000259" key="1">
    <source>
        <dbReference type="Pfam" id="PF06025"/>
    </source>
</evidence>
<dbReference type="InterPro" id="IPR010314">
    <property type="entry name" value="E3_Ub_ligase_DUF913"/>
</dbReference>
<evidence type="ECO:0000313" key="3">
    <source>
        <dbReference type="Proteomes" id="UP000050761"/>
    </source>
</evidence>
<proteinExistence type="predicted"/>
<name>A0A183F713_HELPZ</name>
<dbReference type="EMBL" id="UZAH01002528">
    <property type="protein sequence ID" value="VDO22336.1"/>
    <property type="molecule type" value="Genomic_DNA"/>
</dbReference>
<dbReference type="WBParaSite" id="HPBE_0000195501-mRNA-1">
    <property type="protein sequence ID" value="HPBE_0000195501-mRNA-1"/>
    <property type="gene ID" value="HPBE_0000195501"/>
</dbReference>
<reference evidence="2 3" key="1">
    <citation type="submission" date="2018-11" db="EMBL/GenBank/DDBJ databases">
        <authorList>
            <consortium name="Pathogen Informatics"/>
        </authorList>
    </citation>
    <scope>NUCLEOTIDE SEQUENCE [LARGE SCALE GENOMIC DNA]</scope>
</reference>
<gene>
    <name evidence="2" type="ORF">HPBE_LOCUS1956</name>
</gene>
<evidence type="ECO:0000313" key="2">
    <source>
        <dbReference type="EMBL" id="VDO22336.1"/>
    </source>
</evidence>
<dbReference type="Pfam" id="PF06025">
    <property type="entry name" value="DUF913"/>
    <property type="match status" value="1"/>
</dbReference>
<dbReference type="OrthoDB" id="5842869at2759"/>
<evidence type="ECO:0000313" key="4">
    <source>
        <dbReference type="WBParaSite" id="HPBE_0000195501-mRNA-1"/>
    </source>
</evidence>
<accession>A0A3P7TLK8</accession>
<accession>A0A183F713</accession>
<feature type="domain" description="DUF913" evidence="1">
    <location>
        <begin position="3"/>
        <end position="226"/>
    </location>
</feature>
<protein>
    <submittedName>
        <fullName evidence="4">DUF913 domain-containing protein</fullName>
    </submittedName>
</protein>
<keyword evidence="3" id="KW-1185">Reference proteome</keyword>
<dbReference type="Proteomes" id="UP000050761">
    <property type="component" value="Unassembled WGS sequence"/>
</dbReference>